<dbReference type="eggNOG" id="ENOG502SESD">
    <property type="taxonomic scope" value="Eukaryota"/>
</dbReference>
<dbReference type="Proteomes" id="UP000008281">
    <property type="component" value="Unassembled WGS sequence"/>
</dbReference>
<keyword evidence="3" id="KW-1185">Reference proteome</keyword>
<dbReference type="EMBL" id="DS268413">
    <property type="protein sequence ID" value="EFP07718.1"/>
    <property type="molecule type" value="Genomic_DNA"/>
</dbReference>
<organism evidence="3">
    <name type="scientific">Caenorhabditis remanei</name>
    <name type="common">Caenorhabditis vulgaris</name>
    <dbReference type="NCBI Taxonomy" id="31234"/>
    <lineage>
        <taxon>Eukaryota</taxon>
        <taxon>Metazoa</taxon>
        <taxon>Ecdysozoa</taxon>
        <taxon>Nematoda</taxon>
        <taxon>Chromadorea</taxon>
        <taxon>Rhabditida</taxon>
        <taxon>Rhabditina</taxon>
        <taxon>Rhabditomorpha</taxon>
        <taxon>Rhabditoidea</taxon>
        <taxon>Rhabditidae</taxon>
        <taxon>Peloderinae</taxon>
        <taxon>Caenorhabditis</taxon>
    </lineage>
</organism>
<evidence type="ECO:0000313" key="3">
    <source>
        <dbReference type="Proteomes" id="UP000008281"/>
    </source>
</evidence>
<gene>
    <name evidence="2" type="ORF">CRE_26349</name>
</gene>
<sequence length="129" mass="14304">MTCLLAVSALMKSLYFNIIIPDANEYEILDRSSSSNATPRHEDLDWTPRRFTGSVPSSVVREPTSSGTFGSGGAAPQDFRRFVFDMSPIHPNHNVPAALRTPIQRCHMNLPQGRLDLNDDEEDSIDGSK</sequence>
<dbReference type="OrthoDB" id="2187549at2759"/>
<proteinExistence type="predicted"/>
<protein>
    <submittedName>
        <fullName evidence="2">Uncharacterized protein</fullName>
    </submittedName>
</protein>
<dbReference type="AlphaFoldDB" id="E3LRJ6"/>
<feature type="compositionally biased region" description="Basic and acidic residues" evidence="1">
    <location>
        <begin position="39"/>
        <end position="48"/>
    </location>
</feature>
<reference evidence="2" key="1">
    <citation type="submission" date="2007-07" db="EMBL/GenBank/DDBJ databases">
        <title>PCAP assembly of the Caenorhabditis remanei genome.</title>
        <authorList>
            <consortium name="The Caenorhabditis remanei Sequencing Consortium"/>
            <person name="Wilson R.K."/>
        </authorList>
    </citation>
    <scope>NUCLEOTIDE SEQUENCE [LARGE SCALE GENOMIC DNA]</scope>
    <source>
        <strain evidence="2">PB4641</strain>
    </source>
</reference>
<evidence type="ECO:0000256" key="1">
    <source>
        <dbReference type="SAM" id="MobiDB-lite"/>
    </source>
</evidence>
<name>E3LRJ6_CAERE</name>
<evidence type="ECO:0000313" key="2">
    <source>
        <dbReference type="EMBL" id="EFP07718.1"/>
    </source>
</evidence>
<feature type="region of interest" description="Disordered" evidence="1">
    <location>
        <begin position="32"/>
        <end position="75"/>
    </location>
</feature>
<accession>E3LRJ6</accession>
<dbReference type="HOGENOM" id="CLU_1950801_0_0_1"/>
<dbReference type="InParanoid" id="E3LRJ6"/>